<keyword evidence="1 2" id="KW-0238">DNA-binding</keyword>
<dbReference type="GO" id="GO:0003697">
    <property type="term" value="F:single-stranded DNA binding"/>
    <property type="evidence" value="ECO:0007669"/>
    <property type="project" value="InterPro"/>
</dbReference>
<name>A0AB34WX28_9ACTO</name>
<gene>
    <name evidence="3" type="ORF">HMPREF1862_01805</name>
</gene>
<evidence type="ECO:0000256" key="1">
    <source>
        <dbReference type="ARBA" id="ARBA00023125"/>
    </source>
</evidence>
<organism evidence="3 4">
    <name type="scientific">Varibaculum cambriense</name>
    <dbReference type="NCBI Taxonomy" id="184870"/>
    <lineage>
        <taxon>Bacteria</taxon>
        <taxon>Bacillati</taxon>
        <taxon>Actinomycetota</taxon>
        <taxon>Actinomycetes</taxon>
        <taxon>Actinomycetales</taxon>
        <taxon>Actinomycetaceae</taxon>
        <taxon>Varibaculum</taxon>
    </lineage>
</organism>
<dbReference type="Pfam" id="PF00436">
    <property type="entry name" value="SSB"/>
    <property type="match status" value="1"/>
</dbReference>
<dbReference type="CDD" id="cd04496">
    <property type="entry name" value="SSB_OBF"/>
    <property type="match status" value="1"/>
</dbReference>
<comment type="caution">
    <text evidence="3">The sequence shown here is derived from an EMBL/GenBank/DDBJ whole genome shotgun (WGS) entry which is preliminary data.</text>
</comment>
<accession>A0AB34WX28</accession>
<evidence type="ECO:0000256" key="2">
    <source>
        <dbReference type="PROSITE-ProRule" id="PRU00252"/>
    </source>
</evidence>
<reference evidence="3 4" key="1">
    <citation type="submission" date="2016-01" db="EMBL/GenBank/DDBJ databases">
        <authorList>
            <person name="Mitreva M."/>
            <person name="Pepin K.H."/>
            <person name="Mihindukulasuriya K.A."/>
            <person name="Fulton R."/>
            <person name="Fronick C."/>
            <person name="O'Laughlin M."/>
            <person name="Miner T."/>
            <person name="Herter B."/>
            <person name="Rosa B.A."/>
            <person name="Cordes M."/>
            <person name="Tomlinson C."/>
            <person name="Wollam A."/>
            <person name="Palsikar V.B."/>
            <person name="Mardis E.R."/>
            <person name="Wilson R.K."/>
        </authorList>
    </citation>
    <scope>NUCLEOTIDE SEQUENCE [LARGE SCALE GENOMIC DNA]</scope>
    <source>
        <strain evidence="3 4">DNF00696</strain>
    </source>
</reference>
<sequence>MTKKNYVLKGEKKMSKYGPKIQSLSFLAKDPEVRYKPDGTKIINLLVNDTPIRPGTKNGDKNRYIGEQIWLVAEAWAEKAEQIEALNLKKGDYVSITGRLYITRSEYRDKDGQKRVRFEKRIRFIEVELKDPENPPYKAA</sequence>
<dbReference type="SUPFAM" id="SSF50249">
    <property type="entry name" value="Nucleic acid-binding proteins"/>
    <property type="match status" value="1"/>
</dbReference>
<dbReference type="AlphaFoldDB" id="A0AB34WX28"/>
<dbReference type="Gene3D" id="2.40.50.140">
    <property type="entry name" value="Nucleic acid-binding proteins"/>
    <property type="match status" value="1"/>
</dbReference>
<evidence type="ECO:0000313" key="3">
    <source>
        <dbReference type="EMBL" id="KXB79432.1"/>
    </source>
</evidence>
<evidence type="ECO:0000313" key="4">
    <source>
        <dbReference type="Proteomes" id="UP000070572"/>
    </source>
</evidence>
<dbReference type="EMBL" id="LSDN01000027">
    <property type="protein sequence ID" value="KXB79432.1"/>
    <property type="molecule type" value="Genomic_DNA"/>
</dbReference>
<dbReference type="InterPro" id="IPR012340">
    <property type="entry name" value="NA-bd_OB-fold"/>
</dbReference>
<proteinExistence type="predicted"/>
<dbReference type="Proteomes" id="UP000070572">
    <property type="component" value="Unassembled WGS sequence"/>
</dbReference>
<protein>
    <recommendedName>
        <fullName evidence="5">Single-stranded DNA-binding protein</fullName>
    </recommendedName>
</protein>
<dbReference type="InterPro" id="IPR000424">
    <property type="entry name" value="Primosome_PriB/ssb"/>
</dbReference>
<evidence type="ECO:0008006" key="5">
    <source>
        <dbReference type="Google" id="ProtNLM"/>
    </source>
</evidence>
<dbReference type="PROSITE" id="PS50935">
    <property type="entry name" value="SSB"/>
    <property type="match status" value="1"/>
</dbReference>